<dbReference type="OrthoDB" id="5067971at2"/>
<dbReference type="AlphaFoldDB" id="A0A512T3S1"/>
<dbReference type="InterPro" id="IPR006311">
    <property type="entry name" value="TAT_signal"/>
</dbReference>
<dbReference type="PROSITE" id="PS51318">
    <property type="entry name" value="TAT"/>
    <property type="match status" value="1"/>
</dbReference>
<proteinExistence type="predicted"/>
<accession>A0A512T3S1</accession>
<protein>
    <submittedName>
        <fullName evidence="1">Uncharacterized protein</fullName>
    </submittedName>
</protein>
<evidence type="ECO:0000313" key="2">
    <source>
        <dbReference type="Proteomes" id="UP000321793"/>
    </source>
</evidence>
<sequence length="324" mass="31017">MSKKANSALDRRSAIRVGAVGAAATAATVGTVATASSASAAAGQAILAGRANGAGAAGTTLVSNGSAITLTVKNTGTGAAAYFFGQNNNGFAGGTGAGTKYGLSAANTGGAATGAGLAASGVNNTGVLANTGNLDRFAVEATNLSTSNSGEGSGGGLWADGGEGVGIAAISPIGVPAVVSIGDLYFIEGHEVVETAGGAVVYGVTSAMGPEVVYSTKLTLNGSGAATWDLTGPGSDDVDLTDAVSLVSANSGPMPNLWITTNGATNVISVAGGTAGGTVSVRVIGTRNDWSGYDAAKTGRAAGGARVAKAKKFAGRLAKRANRG</sequence>
<organism evidence="1 2">
    <name type="scientific">Knoellia locipacati</name>
    <dbReference type="NCBI Taxonomy" id="882824"/>
    <lineage>
        <taxon>Bacteria</taxon>
        <taxon>Bacillati</taxon>
        <taxon>Actinomycetota</taxon>
        <taxon>Actinomycetes</taxon>
        <taxon>Micrococcales</taxon>
        <taxon>Intrasporangiaceae</taxon>
        <taxon>Knoellia</taxon>
    </lineage>
</organism>
<name>A0A512T3S1_9MICO</name>
<reference evidence="1 2" key="1">
    <citation type="submission" date="2019-07" db="EMBL/GenBank/DDBJ databases">
        <title>Whole genome shotgun sequence of Knoellia locipacati NBRC 109775.</title>
        <authorList>
            <person name="Hosoyama A."/>
            <person name="Uohara A."/>
            <person name="Ohji S."/>
            <person name="Ichikawa N."/>
        </authorList>
    </citation>
    <scope>NUCLEOTIDE SEQUENCE [LARGE SCALE GENOMIC DNA]</scope>
    <source>
        <strain evidence="1 2">NBRC 109775</strain>
    </source>
</reference>
<comment type="caution">
    <text evidence="1">The sequence shown here is derived from an EMBL/GenBank/DDBJ whole genome shotgun (WGS) entry which is preliminary data.</text>
</comment>
<keyword evidence="2" id="KW-1185">Reference proteome</keyword>
<dbReference type="EMBL" id="BKBA01000011">
    <property type="protein sequence ID" value="GEQ14852.1"/>
    <property type="molecule type" value="Genomic_DNA"/>
</dbReference>
<evidence type="ECO:0000313" key="1">
    <source>
        <dbReference type="EMBL" id="GEQ14852.1"/>
    </source>
</evidence>
<dbReference type="RefSeq" id="WP_147066363.1">
    <property type="nucleotide sequence ID" value="NZ_BAABDN010000003.1"/>
</dbReference>
<gene>
    <name evidence="1" type="ORF">KLO01_28990</name>
</gene>
<dbReference type="Proteomes" id="UP000321793">
    <property type="component" value="Unassembled WGS sequence"/>
</dbReference>